<evidence type="ECO:0000256" key="3">
    <source>
        <dbReference type="SAM" id="Coils"/>
    </source>
</evidence>
<organism evidence="6 7">
    <name type="scientific">Anaeromicropila herbilytica</name>
    <dbReference type="NCBI Taxonomy" id="2785025"/>
    <lineage>
        <taxon>Bacteria</taxon>
        <taxon>Bacillati</taxon>
        <taxon>Bacillota</taxon>
        <taxon>Clostridia</taxon>
        <taxon>Lachnospirales</taxon>
        <taxon>Lachnospiraceae</taxon>
        <taxon>Anaeromicropila</taxon>
    </lineage>
</organism>
<evidence type="ECO:0000256" key="1">
    <source>
        <dbReference type="ARBA" id="ARBA00023224"/>
    </source>
</evidence>
<feature type="domain" description="Methyl-accepting transducer" evidence="5">
    <location>
        <begin position="218"/>
        <end position="468"/>
    </location>
</feature>
<dbReference type="InterPro" id="IPR004089">
    <property type="entry name" value="MCPsignal_dom"/>
</dbReference>
<keyword evidence="1 2" id="KW-0807">Transducer</keyword>
<feature type="transmembrane region" description="Helical" evidence="4">
    <location>
        <begin position="22"/>
        <end position="45"/>
    </location>
</feature>
<evidence type="ECO:0000313" key="6">
    <source>
        <dbReference type="EMBL" id="BCN29365.1"/>
    </source>
</evidence>
<feature type="transmembrane region" description="Helical" evidence="4">
    <location>
        <begin position="52"/>
        <end position="71"/>
    </location>
</feature>
<dbReference type="AlphaFoldDB" id="A0A7R7EHK5"/>
<feature type="transmembrane region" description="Helical" evidence="4">
    <location>
        <begin position="123"/>
        <end position="143"/>
    </location>
</feature>
<dbReference type="GO" id="GO:0007165">
    <property type="term" value="P:signal transduction"/>
    <property type="evidence" value="ECO:0007669"/>
    <property type="project" value="UniProtKB-KW"/>
</dbReference>
<dbReference type="PROSITE" id="PS50111">
    <property type="entry name" value="CHEMOTAXIS_TRANSDUC_2"/>
    <property type="match status" value="1"/>
</dbReference>
<dbReference type="GO" id="GO:0016020">
    <property type="term" value="C:membrane"/>
    <property type="evidence" value="ECO:0007669"/>
    <property type="project" value="InterPro"/>
</dbReference>
<feature type="transmembrane region" description="Helical" evidence="4">
    <location>
        <begin position="155"/>
        <end position="176"/>
    </location>
</feature>
<dbReference type="SUPFAM" id="SSF58104">
    <property type="entry name" value="Methyl-accepting chemotaxis protein (MCP) signaling domain"/>
    <property type="match status" value="1"/>
</dbReference>
<evidence type="ECO:0000313" key="7">
    <source>
        <dbReference type="Proteomes" id="UP000595897"/>
    </source>
</evidence>
<dbReference type="RefSeq" id="WP_271714647.1">
    <property type="nucleotide sequence ID" value="NZ_AP024169.1"/>
</dbReference>
<keyword evidence="3" id="KW-0175">Coiled coil</keyword>
<protein>
    <recommendedName>
        <fullName evidence="5">Methyl-accepting transducer domain-containing protein</fullName>
    </recommendedName>
</protein>
<feature type="transmembrane region" description="Helical" evidence="4">
    <location>
        <begin position="102"/>
        <end position="117"/>
    </location>
</feature>
<evidence type="ECO:0000256" key="2">
    <source>
        <dbReference type="PROSITE-ProRule" id="PRU00284"/>
    </source>
</evidence>
<dbReference type="Gene3D" id="1.10.287.950">
    <property type="entry name" value="Methyl-accepting chemotaxis protein"/>
    <property type="match status" value="1"/>
</dbReference>
<dbReference type="SMART" id="SM00283">
    <property type="entry name" value="MA"/>
    <property type="match status" value="1"/>
</dbReference>
<feature type="coiled-coil region" evidence="3">
    <location>
        <begin position="474"/>
        <end position="501"/>
    </location>
</feature>
<keyword evidence="4" id="KW-0812">Transmembrane</keyword>
<gene>
    <name evidence="6" type="ORF">bsdtb5_06600</name>
</gene>
<evidence type="ECO:0000259" key="5">
    <source>
        <dbReference type="PROSITE" id="PS50111"/>
    </source>
</evidence>
<dbReference type="Proteomes" id="UP000595897">
    <property type="component" value="Chromosome"/>
</dbReference>
<reference evidence="6 7" key="1">
    <citation type="submission" date="2020-11" db="EMBL/GenBank/DDBJ databases">
        <title>Draft genome sequencing of a Lachnospiraceae strain isolated from anoxic soil subjected to BSD treatment.</title>
        <authorList>
            <person name="Uek A."/>
            <person name="Tonouchi A."/>
        </authorList>
    </citation>
    <scope>NUCLEOTIDE SEQUENCE [LARGE SCALE GENOMIC DNA]</scope>
    <source>
        <strain evidence="6 7">TB5</strain>
    </source>
</reference>
<name>A0A7R7EHK5_9FIRM</name>
<evidence type="ECO:0000256" key="4">
    <source>
        <dbReference type="SAM" id="Phobius"/>
    </source>
</evidence>
<keyword evidence="4" id="KW-0472">Membrane</keyword>
<keyword evidence="4" id="KW-1133">Transmembrane helix</keyword>
<keyword evidence="7" id="KW-1185">Reference proteome</keyword>
<accession>A0A7R7EHK5</accession>
<proteinExistence type="predicted"/>
<dbReference type="Pfam" id="PF00015">
    <property type="entry name" value="MCPsignal"/>
    <property type="match status" value="1"/>
</dbReference>
<sequence length="501" mass="55426">MNQNSYSSSQAMIDQFKRVNKFTTIVLGILAFYILGTIGNTVLYGSKDMKDMIIPILLFIAGIASNTIIYYKNESTLVRYISMITYLVLTSYLLFYGLNTSTYIYLFPALLIMILFFDLKYSLIFSGVIILINIVDIILLLQVKDSAPFTLDSSYAVQIFGIVVCSIISCFISAIAKLNNENILNEVIEEKVKQENLTNEIMHIADRMNDKIGSTDSIIGQINESNDALNHAVKEIAESTQTNAESIMQQKEMTGNIQGIIEGTDYDAGKMKELADKSEVAVKEGLVIIDNLKVEANNLDEANGIVSNTMDALEEKMNEVQKITNVIFGISSQTNMLALNASIEAARAGEQGRSFAVVADQIRQLADETRKSTESIKALIAELNVNSVDAKDAAKNVQSVSTEQNKLVENAQYKFSHINQVVVELASLIMSVNSKINEINRSNNSIVDSLTQLSATSEEVTASSEEAYSLCCHSAEAVKKESELLRELEELAKQFKKYEAN</sequence>
<dbReference type="PANTHER" id="PTHR32089">
    <property type="entry name" value="METHYL-ACCEPTING CHEMOTAXIS PROTEIN MCPB"/>
    <property type="match status" value="1"/>
</dbReference>
<dbReference type="KEGG" id="ahb:bsdtb5_06600"/>
<dbReference type="PANTHER" id="PTHR32089:SF112">
    <property type="entry name" value="LYSOZYME-LIKE PROTEIN-RELATED"/>
    <property type="match status" value="1"/>
</dbReference>
<dbReference type="EMBL" id="AP024169">
    <property type="protein sequence ID" value="BCN29365.1"/>
    <property type="molecule type" value="Genomic_DNA"/>
</dbReference>